<reference evidence="3" key="1">
    <citation type="journal article" date="2015" name="Proc. Natl. Acad. Sci. U.S.A.">
        <title>Networks of energetic and metabolic interactions define dynamics in microbial communities.</title>
        <authorList>
            <person name="Embree M."/>
            <person name="Liu J.K."/>
            <person name="Al-Bassam M.M."/>
            <person name="Zengler K."/>
        </authorList>
    </citation>
    <scope>NUCLEOTIDE SEQUENCE</scope>
</reference>
<dbReference type="NCBIfam" id="TIGR02286">
    <property type="entry name" value="PaaD"/>
    <property type="match status" value="1"/>
</dbReference>
<keyword evidence="1" id="KW-0378">Hydrolase</keyword>
<dbReference type="InterPro" id="IPR006683">
    <property type="entry name" value="Thioestr_dom"/>
</dbReference>
<dbReference type="Pfam" id="PF03061">
    <property type="entry name" value="4HBT"/>
    <property type="match status" value="1"/>
</dbReference>
<dbReference type="PANTHER" id="PTHR42856:SF1">
    <property type="entry name" value="ACYL-COENZYME A THIOESTERASE PAAI"/>
    <property type="match status" value="1"/>
</dbReference>
<feature type="domain" description="Thioesterase" evidence="2">
    <location>
        <begin position="50"/>
        <end position="121"/>
    </location>
</feature>
<dbReference type="NCBIfam" id="TIGR00369">
    <property type="entry name" value="unchar_dom_1"/>
    <property type="match status" value="1"/>
</dbReference>
<dbReference type="InterPro" id="IPR003736">
    <property type="entry name" value="PAAI_dom"/>
</dbReference>
<proteinExistence type="predicted"/>
<dbReference type="Gene3D" id="3.10.129.10">
    <property type="entry name" value="Hotdog Thioesterase"/>
    <property type="match status" value="1"/>
</dbReference>
<evidence type="ECO:0000259" key="2">
    <source>
        <dbReference type="Pfam" id="PF03061"/>
    </source>
</evidence>
<dbReference type="PANTHER" id="PTHR42856">
    <property type="entry name" value="ACYL-COENZYME A THIOESTERASE PAAI"/>
    <property type="match status" value="1"/>
</dbReference>
<dbReference type="InterPro" id="IPR011973">
    <property type="entry name" value="PaaD"/>
</dbReference>
<dbReference type="InterPro" id="IPR029069">
    <property type="entry name" value="HotDog_dom_sf"/>
</dbReference>
<dbReference type="AlphaFoldDB" id="A0A0W8G165"/>
<name>A0A0W8G165_9ZZZZ</name>
<comment type="caution">
    <text evidence="3">The sequence shown here is derived from an EMBL/GenBank/DDBJ whole genome shotgun (WGS) entry which is preliminary data.</text>
</comment>
<dbReference type="SUPFAM" id="SSF54637">
    <property type="entry name" value="Thioesterase/thiol ester dehydrase-isomerase"/>
    <property type="match status" value="1"/>
</dbReference>
<evidence type="ECO:0000313" key="3">
    <source>
        <dbReference type="EMBL" id="KUG26686.1"/>
    </source>
</evidence>
<organism evidence="3">
    <name type="scientific">hydrocarbon metagenome</name>
    <dbReference type="NCBI Taxonomy" id="938273"/>
    <lineage>
        <taxon>unclassified sequences</taxon>
        <taxon>metagenomes</taxon>
        <taxon>ecological metagenomes</taxon>
    </lineage>
</organism>
<protein>
    <submittedName>
        <fullName evidence="3">Phenylacetic acid degradation protein paad, thioesterase</fullName>
    </submittedName>
</protein>
<evidence type="ECO:0000256" key="1">
    <source>
        <dbReference type="ARBA" id="ARBA00022801"/>
    </source>
</evidence>
<dbReference type="InterPro" id="IPR052723">
    <property type="entry name" value="Acyl-CoA_thioesterase_PaaI"/>
</dbReference>
<accession>A0A0W8G165</accession>
<gene>
    <name evidence="3" type="ORF">ASZ90_003480</name>
</gene>
<dbReference type="EMBL" id="LNQE01000423">
    <property type="protein sequence ID" value="KUG26686.1"/>
    <property type="molecule type" value="Genomic_DNA"/>
</dbReference>
<sequence length="141" mass="15760">MNEQNKAERIVQHMLEIDEFSRWLGIEILEIKPGYAKIKMKVRKEMLNGFGTTHGGITFSLADSALAFSSNNYGRIAVALETSIAFPKPVYEGDELTAAAEEQSKGNSVGIYNVTVTNQHNIKVGIFRGTVYRTKKEFLTE</sequence>
<dbReference type="GO" id="GO:0016289">
    <property type="term" value="F:acyl-CoA hydrolase activity"/>
    <property type="evidence" value="ECO:0007669"/>
    <property type="project" value="TreeGrafter"/>
</dbReference>
<dbReference type="CDD" id="cd03443">
    <property type="entry name" value="PaaI_thioesterase"/>
    <property type="match status" value="1"/>
</dbReference>